<protein>
    <submittedName>
        <fullName evidence="4">Ankyrin</fullName>
    </submittedName>
</protein>
<dbReference type="RefSeq" id="WP_037502868.1">
    <property type="nucleotide sequence ID" value="NZ_JJMU01000066.1"/>
</dbReference>
<dbReference type="SMART" id="SM00248">
    <property type="entry name" value="ANK"/>
    <property type="match status" value="6"/>
</dbReference>
<dbReference type="PATRIC" id="fig|1229276.3.peg.3672"/>
<dbReference type="SUPFAM" id="SSF48403">
    <property type="entry name" value="Ankyrin repeat"/>
    <property type="match status" value="1"/>
</dbReference>
<dbReference type="Gene3D" id="1.25.40.20">
    <property type="entry name" value="Ankyrin repeat-containing domain"/>
    <property type="match status" value="2"/>
</dbReference>
<dbReference type="PANTHER" id="PTHR24189">
    <property type="entry name" value="MYOTROPHIN"/>
    <property type="match status" value="1"/>
</dbReference>
<name>A0A0B8SZ05_9SPHI</name>
<dbReference type="AlphaFoldDB" id="A0A0B8SZ05"/>
<dbReference type="PRINTS" id="PR01415">
    <property type="entry name" value="ANKYRIN"/>
</dbReference>
<feature type="repeat" description="ANK" evidence="3">
    <location>
        <begin position="183"/>
        <end position="215"/>
    </location>
</feature>
<proteinExistence type="predicted"/>
<dbReference type="PROSITE" id="PS50297">
    <property type="entry name" value="ANK_REP_REGION"/>
    <property type="match status" value="1"/>
</dbReference>
<evidence type="ECO:0000313" key="4">
    <source>
        <dbReference type="EMBL" id="KGE12516.1"/>
    </source>
</evidence>
<dbReference type="STRING" id="1229276.DI53_3556"/>
<dbReference type="PROSITE" id="PS50088">
    <property type="entry name" value="ANK_REPEAT"/>
    <property type="match status" value="1"/>
</dbReference>
<accession>A0A0B8SZ05</accession>
<comment type="caution">
    <text evidence="4">The sequence shown here is derived from an EMBL/GenBank/DDBJ whole genome shotgun (WGS) entry which is preliminary data.</text>
</comment>
<dbReference type="OrthoDB" id="5657095at2"/>
<evidence type="ECO:0000256" key="3">
    <source>
        <dbReference type="PROSITE-ProRule" id="PRU00023"/>
    </source>
</evidence>
<evidence type="ECO:0000313" key="5">
    <source>
        <dbReference type="Proteomes" id="UP000031802"/>
    </source>
</evidence>
<evidence type="ECO:0000256" key="2">
    <source>
        <dbReference type="ARBA" id="ARBA00023043"/>
    </source>
</evidence>
<dbReference type="eggNOG" id="COG0666">
    <property type="taxonomic scope" value="Bacteria"/>
</dbReference>
<keyword evidence="1" id="KW-0677">Repeat</keyword>
<dbReference type="Proteomes" id="UP000031802">
    <property type="component" value="Unassembled WGS sequence"/>
</dbReference>
<dbReference type="Pfam" id="PF12796">
    <property type="entry name" value="Ank_2"/>
    <property type="match status" value="1"/>
</dbReference>
<keyword evidence="5" id="KW-1185">Reference proteome</keyword>
<dbReference type="InterPro" id="IPR002110">
    <property type="entry name" value="Ankyrin_rpt"/>
</dbReference>
<evidence type="ECO:0000256" key="1">
    <source>
        <dbReference type="ARBA" id="ARBA00022737"/>
    </source>
</evidence>
<reference evidence="4 5" key="2">
    <citation type="journal article" date="2015" name="PLoS ONE">
        <title>Whole-Genome Optical Mapping and Finished Genome Sequence of Sphingobacterium deserti sp. nov., a New Species Isolated from the Western Desert of China.</title>
        <authorList>
            <person name="Teng C."/>
            <person name="Zhou Z."/>
            <person name="Molnar I."/>
            <person name="Li X."/>
            <person name="Tang R."/>
            <person name="Chen M."/>
            <person name="Wang L."/>
            <person name="Su S."/>
            <person name="Zhang W."/>
            <person name="Lin M."/>
        </authorList>
    </citation>
    <scope>NUCLEOTIDE SEQUENCE [LARGE SCALE GENOMIC DNA]</scope>
    <source>
        <strain evidence="5">ACCC05744</strain>
    </source>
</reference>
<dbReference type="InterPro" id="IPR050745">
    <property type="entry name" value="Multifunctional_regulatory"/>
</dbReference>
<dbReference type="EMBL" id="JJMU01000066">
    <property type="protein sequence ID" value="KGE12516.1"/>
    <property type="molecule type" value="Genomic_DNA"/>
</dbReference>
<dbReference type="Pfam" id="PF00023">
    <property type="entry name" value="Ank"/>
    <property type="match status" value="1"/>
</dbReference>
<organism evidence="4 5">
    <name type="scientific">Sphingobacterium deserti</name>
    <dbReference type="NCBI Taxonomy" id="1229276"/>
    <lineage>
        <taxon>Bacteria</taxon>
        <taxon>Pseudomonadati</taxon>
        <taxon>Bacteroidota</taxon>
        <taxon>Sphingobacteriia</taxon>
        <taxon>Sphingobacteriales</taxon>
        <taxon>Sphingobacteriaceae</taxon>
        <taxon>Sphingobacterium</taxon>
    </lineage>
</organism>
<sequence length="396" mass="44467">MEATETLANLIRQNKLENARQRLITGEKIPKGLGDFEKSQIYNVLINSRAFDLILVLAEQGFVEADIYEYEKLEGSLFSKLFATLSNDSDDLAFLKTFIAKLENLNDAVEDNTLLGLAFNSLASIEIINVLVDAGCDVNYKNNYEYNFLHKIIQEYNIKESLGLQYLEFLIEQGLDVNTENIVGQTALHFAIDKNKKQYTELLLQNGADPNQQDNDGKTPFYIAVVHQVCKPEMYNSIKQYAPADFNITEKDGETLLLGAIKMRRNGEQYDLELLKTLIADGADVYQTSPHYGNEKSTLDWACEYKADVLEAILETGVVDINRADNQGNTLLHTVCAFDVNFDEESAKQLYKKVKLLIENGADVNVLNDAEKAPMDLAAGDNLKAKTVELLLKHKA</sequence>
<keyword evidence="2 3" id="KW-0040">ANK repeat</keyword>
<dbReference type="InterPro" id="IPR036770">
    <property type="entry name" value="Ankyrin_rpt-contain_sf"/>
</dbReference>
<reference evidence="5" key="1">
    <citation type="submission" date="2014-04" db="EMBL/GenBank/DDBJ databases">
        <title>Whole-Genome optical mapping and complete genome sequence of Sphingobacterium deserti sp. nov., a new spaces isolated from desert in the west of China.</title>
        <authorList>
            <person name="Teng C."/>
            <person name="Zhou Z."/>
            <person name="Li X."/>
            <person name="Chen M."/>
            <person name="Lin M."/>
            <person name="Wang L."/>
            <person name="Su S."/>
            <person name="Zhang C."/>
            <person name="Zhang W."/>
        </authorList>
    </citation>
    <scope>NUCLEOTIDE SEQUENCE [LARGE SCALE GENOMIC DNA]</scope>
    <source>
        <strain evidence="5">ACCC05744</strain>
    </source>
</reference>
<gene>
    <name evidence="4" type="ORF">DI53_3556</name>
</gene>